<keyword evidence="8" id="KW-1185">Reference proteome</keyword>
<keyword evidence="4 6" id="KW-1133">Transmembrane helix</keyword>
<reference evidence="7 8" key="1">
    <citation type="submission" date="2019-12" db="EMBL/GenBank/DDBJ databases">
        <title>Spirosoma sp. HMF4905 genome sequencing and assembly.</title>
        <authorList>
            <person name="Kang H."/>
            <person name="Cha I."/>
            <person name="Kim H."/>
            <person name="Joh K."/>
        </authorList>
    </citation>
    <scope>NUCLEOTIDE SEQUENCE [LARGE SCALE GENOMIC DNA]</scope>
    <source>
        <strain evidence="7 8">HMF4905</strain>
    </source>
</reference>
<gene>
    <name evidence="7" type="ORF">GO755_01130</name>
</gene>
<evidence type="ECO:0000256" key="1">
    <source>
        <dbReference type="ARBA" id="ARBA00004141"/>
    </source>
</evidence>
<keyword evidence="5 6" id="KW-0472">Membrane</keyword>
<dbReference type="AlphaFoldDB" id="A0A7K1S4G8"/>
<name>A0A7K1S4G8_9BACT</name>
<feature type="transmembrane region" description="Helical" evidence="6">
    <location>
        <begin position="150"/>
        <end position="170"/>
    </location>
</feature>
<evidence type="ECO:0000313" key="7">
    <source>
        <dbReference type="EMBL" id="MVM28615.1"/>
    </source>
</evidence>
<feature type="transmembrane region" description="Helical" evidence="6">
    <location>
        <begin position="208"/>
        <end position="226"/>
    </location>
</feature>
<dbReference type="EMBL" id="WPIN01000001">
    <property type="protein sequence ID" value="MVM28615.1"/>
    <property type="molecule type" value="Genomic_DNA"/>
</dbReference>
<feature type="transmembrane region" description="Helical" evidence="6">
    <location>
        <begin position="85"/>
        <end position="107"/>
    </location>
</feature>
<dbReference type="Proteomes" id="UP000436006">
    <property type="component" value="Unassembled WGS sequence"/>
</dbReference>
<dbReference type="InterPro" id="IPR012506">
    <property type="entry name" value="TMEM86B-like"/>
</dbReference>
<evidence type="ECO:0000256" key="5">
    <source>
        <dbReference type="ARBA" id="ARBA00023136"/>
    </source>
</evidence>
<dbReference type="PANTHER" id="PTHR31885">
    <property type="entry name" value="GH04784P"/>
    <property type="match status" value="1"/>
</dbReference>
<feature type="transmembrane region" description="Helical" evidence="6">
    <location>
        <begin position="119"/>
        <end position="138"/>
    </location>
</feature>
<protein>
    <submittedName>
        <fullName evidence="7">Lysoplasmalogenase</fullName>
    </submittedName>
</protein>
<feature type="transmembrane region" description="Helical" evidence="6">
    <location>
        <begin position="177"/>
        <end position="196"/>
    </location>
</feature>
<dbReference type="GO" id="GO:0016787">
    <property type="term" value="F:hydrolase activity"/>
    <property type="evidence" value="ECO:0007669"/>
    <property type="project" value="TreeGrafter"/>
</dbReference>
<comment type="subcellular location">
    <subcellularLocation>
        <location evidence="1">Membrane</location>
        <topology evidence="1">Multi-pass membrane protein</topology>
    </subcellularLocation>
</comment>
<comment type="caution">
    <text evidence="7">The sequence shown here is derived from an EMBL/GenBank/DDBJ whole genome shotgun (WGS) entry which is preliminary data.</text>
</comment>
<evidence type="ECO:0000256" key="4">
    <source>
        <dbReference type="ARBA" id="ARBA00022989"/>
    </source>
</evidence>
<evidence type="ECO:0000313" key="8">
    <source>
        <dbReference type="Proteomes" id="UP000436006"/>
    </source>
</evidence>
<dbReference type="RefSeq" id="WP_157583278.1">
    <property type="nucleotide sequence ID" value="NZ_WPIN01000001.1"/>
</dbReference>
<feature type="transmembrane region" description="Helical" evidence="6">
    <location>
        <begin position="60"/>
        <end position="79"/>
    </location>
</feature>
<organism evidence="7 8">
    <name type="scientific">Spirosoma arboris</name>
    <dbReference type="NCBI Taxonomy" id="2682092"/>
    <lineage>
        <taxon>Bacteria</taxon>
        <taxon>Pseudomonadati</taxon>
        <taxon>Bacteroidota</taxon>
        <taxon>Cytophagia</taxon>
        <taxon>Cytophagales</taxon>
        <taxon>Cytophagaceae</taxon>
        <taxon>Spirosoma</taxon>
    </lineage>
</organism>
<accession>A0A7K1S4G8</accession>
<dbReference type="PANTHER" id="PTHR31885:SF6">
    <property type="entry name" value="GH04784P"/>
    <property type="match status" value="1"/>
</dbReference>
<evidence type="ECO:0000256" key="6">
    <source>
        <dbReference type="SAM" id="Phobius"/>
    </source>
</evidence>
<dbReference type="GO" id="GO:0016020">
    <property type="term" value="C:membrane"/>
    <property type="evidence" value="ECO:0007669"/>
    <property type="project" value="UniProtKB-SubCell"/>
</dbReference>
<evidence type="ECO:0000256" key="2">
    <source>
        <dbReference type="ARBA" id="ARBA00007375"/>
    </source>
</evidence>
<proteinExistence type="inferred from homology"/>
<evidence type="ECO:0000256" key="3">
    <source>
        <dbReference type="ARBA" id="ARBA00022692"/>
    </source>
</evidence>
<sequence length="243" mass="27804">MYTKPTRLFTLTFVAISLLEMIGDTQSIQWIHYGCKPLIMLLLLGYSWQQNRTTGFSATVRWLMIGMVFALLGDIFLMIREVDLFAPGLGAFLLMQLCYCRSFWLSIHVSGQSIYPRSFLLTAIPFILYDSIFLFLLKPKFFQNPALTPLWWPVVGYIFCLSTMGILAFQRRGLARYSWVAIGAILFILSDSAIAIDKFLQPIMGATWFIMSTYAVAQYMIVTGTLDHEQSIIRLHKPDGQHI</sequence>
<comment type="similarity">
    <text evidence="2">Belongs to the TMEM86 family.</text>
</comment>
<dbReference type="Pfam" id="PF07947">
    <property type="entry name" value="YhhN"/>
    <property type="match status" value="1"/>
</dbReference>
<keyword evidence="3 6" id="KW-0812">Transmembrane</keyword>